<reference evidence="2 3" key="1">
    <citation type="submission" date="2015-09" db="EMBL/GenBank/DDBJ databases">
        <title>Trachymyrmex cornetzi WGS genome.</title>
        <authorList>
            <person name="Nygaard S."/>
            <person name="Hu H."/>
            <person name="Boomsma J."/>
            <person name="Zhang G."/>
        </authorList>
    </citation>
    <scope>NUCLEOTIDE SEQUENCE [LARGE SCALE GENOMIC DNA]</scope>
    <source>
        <strain evidence="2">Tcor2-1</strain>
        <tissue evidence="2">Whole body</tissue>
    </source>
</reference>
<feature type="region of interest" description="Disordered" evidence="1">
    <location>
        <begin position="322"/>
        <end position="343"/>
    </location>
</feature>
<organism evidence="2 3">
    <name type="scientific">Trachymyrmex cornetzi</name>
    <dbReference type="NCBI Taxonomy" id="471704"/>
    <lineage>
        <taxon>Eukaryota</taxon>
        <taxon>Metazoa</taxon>
        <taxon>Ecdysozoa</taxon>
        <taxon>Arthropoda</taxon>
        <taxon>Hexapoda</taxon>
        <taxon>Insecta</taxon>
        <taxon>Pterygota</taxon>
        <taxon>Neoptera</taxon>
        <taxon>Endopterygota</taxon>
        <taxon>Hymenoptera</taxon>
        <taxon>Apocrita</taxon>
        <taxon>Aculeata</taxon>
        <taxon>Formicoidea</taxon>
        <taxon>Formicidae</taxon>
        <taxon>Myrmicinae</taxon>
        <taxon>Trachymyrmex</taxon>
    </lineage>
</organism>
<protein>
    <submittedName>
        <fullName evidence="2">Uncharacterized protein</fullName>
    </submittedName>
</protein>
<evidence type="ECO:0000313" key="3">
    <source>
        <dbReference type="Proteomes" id="UP000078492"/>
    </source>
</evidence>
<dbReference type="EMBL" id="KQ979479">
    <property type="protein sequence ID" value="KYN21395.1"/>
    <property type="molecule type" value="Genomic_DNA"/>
</dbReference>
<accession>A0A195E857</accession>
<evidence type="ECO:0000313" key="2">
    <source>
        <dbReference type="EMBL" id="KYN21395.1"/>
    </source>
</evidence>
<name>A0A195E857_9HYME</name>
<dbReference type="Proteomes" id="UP000078492">
    <property type="component" value="Unassembled WGS sequence"/>
</dbReference>
<dbReference type="AlphaFoldDB" id="A0A195E857"/>
<evidence type="ECO:0000256" key="1">
    <source>
        <dbReference type="SAM" id="MobiDB-lite"/>
    </source>
</evidence>
<gene>
    <name evidence="2" type="ORF">ALC57_06321</name>
</gene>
<feature type="compositionally biased region" description="Basic residues" evidence="1">
    <location>
        <begin position="322"/>
        <end position="334"/>
    </location>
</feature>
<keyword evidence="3" id="KW-1185">Reference proteome</keyword>
<proteinExistence type="predicted"/>
<sequence>MSPGGDERTDLRQVGESTASLFCSGPTTAHEPPGPTWGWIVLAASLVLLDDVSAYFKRIGARKGYQGYHSYQVDRSGRLAVFDADRTHAVLRPEAPSPGTLIPVDLFCSRRVQRQVCTENTGQCLPLGEYQAEKLSRVSLDIRLGNEQDCARGIVCATVEHSKKFPVTVISNPETRSRRVVRPSFAATEAVAATQPLASGIKWDFTGAWTATALRRIPRWRKRQLRNAKPPPCCCTSARFTSELRVASEPCESRESTSWRSSIGNWENIVIGEANDLRNETLHVCRQLNTERSVKDDNEWVPVKDRLIQEQSSLRGIARNRKWRRKADKGRGNRKPSLPSESETIRGYRSKIVCQMREEQTGVTRRNHRCASGCGCVSEPGAQGDPQANYPTIMLALNVQDRAIRVTLFIPRFRT</sequence>